<dbReference type="Proteomes" id="UP000192223">
    <property type="component" value="Unplaced"/>
</dbReference>
<dbReference type="GeneID" id="108737996"/>
<dbReference type="OrthoDB" id="6727025at2759"/>
<reference evidence="2" key="1">
    <citation type="submission" date="2025-08" db="UniProtKB">
        <authorList>
            <consortium name="RefSeq"/>
        </authorList>
    </citation>
    <scope>IDENTIFICATION</scope>
    <source>
        <tissue evidence="2">Entire body</tissue>
    </source>
</reference>
<name>A0A1W4X1Q1_AGRPL</name>
<protein>
    <submittedName>
        <fullName evidence="2">Uncharacterized protein LOC108737996 isoform X2</fullName>
    </submittedName>
</protein>
<accession>A0A1W4X1Q1</accession>
<evidence type="ECO:0000313" key="1">
    <source>
        <dbReference type="Proteomes" id="UP000192223"/>
    </source>
</evidence>
<dbReference type="AlphaFoldDB" id="A0A1W4X1Q1"/>
<dbReference type="RefSeq" id="XP_018326702.1">
    <property type="nucleotide sequence ID" value="XM_018471200.2"/>
</dbReference>
<evidence type="ECO:0000313" key="2">
    <source>
        <dbReference type="RefSeq" id="XP_018326702.1"/>
    </source>
</evidence>
<keyword evidence="1" id="KW-1185">Reference proteome</keyword>
<sequence length="152" mass="17951">MKDSLNFFLPIMEEDDTSVISNRNELRSITNISSNGYYGYQPVVEKHIQNGINCEQSMEVQMSDSDIQFNNFIPVEENCQQQKETMDNRDKLKRKRCWGYDYETEYPEFKKWRENENEVLCPTVPTPNCHVHLSKPTHNIPDLPRCLTGHYI</sequence>
<proteinExistence type="predicted"/>
<organism evidence="1 2">
    <name type="scientific">Agrilus planipennis</name>
    <name type="common">Emerald ash borer</name>
    <name type="synonym">Agrilus marcopoli</name>
    <dbReference type="NCBI Taxonomy" id="224129"/>
    <lineage>
        <taxon>Eukaryota</taxon>
        <taxon>Metazoa</taxon>
        <taxon>Ecdysozoa</taxon>
        <taxon>Arthropoda</taxon>
        <taxon>Hexapoda</taxon>
        <taxon>Insecta</taxon>
        <taxon>Pterygota</taxon>
        <taxon>Neoptera</taxon>
        <taxon>Endopterygota</taxon>
        <taxon>Coleoptera</taxon>
        <taxon>Polyphaga</taxon>
        <taxon>Elateriformia</taxon>
        <taxon>Buprestoidea</taxon>
        <taxon>Buprestidae</taxon>
        <taxon>Agrilinae</taxon>
        <taxon>Agrilus</taxon>
    </lineage>
</organism>
<gene>
    <name evidence="2" type="primary">LOC108737996</name>
</gene>